<dbReference type="GO" id="GO:0004497">
    <property type="term" value="F:monooxygenase activity"/>
    <property type="evidence" value="ECO:0007669"/>
    <property type="project" value="UniProtKB-KW"/>
</dbReference>
<keyword evidence="8" id="KW-1185">Reference proteome</keyword>
<evidence type="ECO:0000256" key="5">
    <source>
        <dbReference type="PIRSR" id="PIRSR602401-1"/>
    </source>
</evidence>
<dbReference type="Proteomes" id="UP000654370">
    <property type="component" value="Unassembled WGS sequence"/>
</dbReference>
<dbReference type="InterPro" id="IPR017972">
    <property type="entry name" value="Cyt_P450_CS"/>
</dbReference>
<keyword evidence="4 5" id="KW-0408">Iron</keyword>
<evidence type="ECO:0000313" key="8">
    <source>
        <dbReference type="Proteomes" id="UP000654370"/>
    </source>
</evidence>
<comment type="cofactor">
    <cofactor evidence="1 5">
        <name>heme</name>
        <dbReference type="ChEBI" id="CHEBI:30413"/>
    </cofactor>
</comment>
<dbReference type="InterPro" id="IPR001128">
    <property type="entry name" value="Cyt_P450"/>
</dbReference>
<organism evidence="7 8">
    <name type="scientific">Mortierella isabellina</name>
    <name type="common">Filamentous fungus</name>
    <name type="synonym">Umbelopsis isabellina</name>
    <dbReference type="NCBI Taxonomy" id="91625"/>
    <lineage>
        <taxon>Eukaryota</taxon>
        <taxon>Fungi</taxon>
        <taxon>Fungi incertae sedis</taxon>
        <taxon>Mucoromycota</taxon>
        <taxon>Mucoromycotina</taxon>
        <taxon>Umbelopsidomycetes</taxon>
        <taxon>Umbelopsidales</taxon>
        <taxon>Umbelopsidaceae</taxon>
        <taxon>Umbelopsis</taxon>
    </lineage>
</organism>
<sequence>MNWEQYINNEQINKSIHKVTDALSKLNRTEVAGIAVGSLAVYYIANTFAFDPLRSIPGPLAAKLSRFYDLKTKAGGKKPEIIEELHQKYGDVVRIGPNHVSIRDPNAVKQIYGTERFLKSDFYDVFKIDGNESIFSTKSSMNHGRFRRIMGPGFSQSTLDNLEDIFMDNGILLFLDKLDKNVADKNMPANLFNEFHLLAFDVLGELAFGKSFDMVKMNSHPFTSWLKARSSIIPLLTTFPMLNKYPMLVRNFFPKANEALGKIKEFSHGTLEERAADNTTNRRDFAHILVEARNSNKKGVCLTEGECAMASVVLTIAGTDTTSNTMTFTAYLLGKNPHVEEKLYQELVKAMPSRDSVLKYKDARKESLPYLWAVIMEVTRMMPVVPVGMPRVCPKGGEVIAGKYIPEGTIVEVPVWSIHYHPDIFEDPYTFRPERWLEHGADELTKYNIAFSTGPRMCAGKNLAMMEMTLVLAHLYRRFDVKLAKPNEELQLSAQFITKPTDGQMNVVIRSRKD</sequence>
<dbReference type="AlphaFoldDB" id="A0A8H7PFB8"/>
<dbReference type="OrthoDB" id="1470350at2759"/>
<dbReference type="PANTHER" id="PTHR24305:SF166">
    <property type="entry name" value="CYTOCHROME P450 12A4, MITOCHONDRIAL-RELATED"/>
    <property type="match status" value="1"/>
</dbReference>
<dbReference type="GO" id="GO:0020037">
    <property type="term" value="F:heme binding"/>
    <property type="evidence" value="ECO:0007669"/>
    <property type="project" value="InterPro"/>
</dbReference>
<evidence type="ECO:0000256" key="3">
    <source>
        <dbReference type="ARBA" id="ARBA00022723"/>
    </source>
</evidence>
<proteinExistence type="inferred from homology"/>
<dbReference type="CDD" id="cd11061">
    <property type="entry name" value="CYP67-like"/>
    <property type="match status" value="1"/>
</dbReference>
<reference evidence="7" key="1">
    <citation type="submission" date="2020-12" db="EMBL/GenBank/DDBJ databases">
        <title>Metabolic potential, ecology and presence of endohyphal bacteria is reflected in genomic diversity of Mucoromycotina.</title>
        <authorList>
            <person name="Muszewska A."/>
            <person name="Okrasinska A."/>
            <person name="Steczkiewicz K."/>
            <person name="Drgas O."/>
            <person name="Orlowska M."/>
            <person name="Perlinska-Lenart U."/>
            <person name="Aleksandrzak-Piekarczyk T."/>
            <person name="Szatraj K."/>
            <person name="Zielenkiewicz U."/>
            <person name="Pilsyk S."/>
            <person name="Malc E."/>
            <person name="Mieczkowski P."/>
            <person name="Kruszewska J.S."/>
            <person name="Biernat P."/>
            <person name="Pawlowska J."/>
        </authorList>
    </citation>
    <scope>NUCLEOTIDE SEQUENCE</scope>
    <source>
        <strain evidence="7">WA0000067209</strain>
    </source>
</reference>
<comment type="similarity">
    <text evidence="2 6">Belongs to the cytochrome P450 family.</text>
</comment>
<dbReference type="GO" id="GO:0005506">
    <property type="term" value="F:iron ion binding"/>
    <property type="evidence" value="ECO:0007669"/>
    <property type="project" value="InterPro"/>
</dbReference>
<keyword evidence="6" id="KW-0503">Monooxygenase</keyword>
<evidence type="ECO:0000256" key="1">
    <source>
        <dbReference type="ARBA" id="ARBA00001971"/>
    </source>
</evidence>
<dbReference type="EMBL" id="JAEPQZ010000016">
    <property type="protein sequence ID" value="KAG2172901.1"/>
    <property type="molecule type" value="Genomic_DNA"/>
</dbReference>
<name>A0A8H7PFB8_MORIS</name>
<keyword evidence="6" id="KW-0560">Oxidoreductase</keyword>
<dbReference type="InterPro" id="IPR050121">
    <property type="entry name" value="Cytochrome_P450_monoxygenase"/>
</dbReference>
<dbReference type="PRINTS" id="PR00385">
    <property type="entry name" value="P450"/>
</dbReference>
<evidence type="ECO:0008006" key="9">
    <source>
        <dbReference type="Google" id="ProtNLM"/>
    </source>
</evidence>
<gene>
    <name evidence="7" type="ORF">INT43_000251</name>
</gene>
<evidence type="ECO:0000256" key="6">
    <source>
        <dbReference type="RuleBase" id="RU000461"/>
    </source>
</evidence>
<keyword evidence="3 5" id="KW-0479">Metal-binding</keyword>
<protein>
    <recommendedName>
        <fullName evidence="9">Cytochrome P450</fullName>
    </recommendedName>
</protein>
<evidence type="ECO:0000313" key="7">
    <source>
        <dbReference type="EMBL" id="KAG2172901.1"/>
    </source>
</evidence>
<evidence type="ECO:0000256" key="4">
    <source>
        <dbReference type="ARBA" id="ARBA00023004"/>
    </source>
</evidence>
<comment type="caution">
    <text evidence="7">The sequence shown here is derived from an EMBL/GenBank/DDBJ whole genome shotgun (WGS) entry which is preliminary data.</text>
</comment>
<dbReference type="GO" id="GO:0016705">
    <property type="term" value="F:oxidoreductase activity, acting on paired donors, with incorporation or reduction of molecular oxygen"/>
    <property type="evidence" value="ECO:0007669"/>
    <property type="project" value="InterPro"/>
</dbReference>
<dbReference type="SUPFAM" id="SSF48264">
    <property type="entry name" value="Cytochrome P450"/>
    <property type="match status" value="1"/>
</dbReference>
<dbReference type="Pfam" id="PF00067">
    <property type="entry name" value="p450"/>
    <property type="match status" value="1"/>
</dbReference>
<dbReference type="InterPro" id="IPR002401">
    <property type="entry name" value="Cyt_P450_E_grp-I"/>
</dbReference>
<dbReference type="InterPro" id="IPR036396">
    <property type="entry name" value="Cyt_P450_sf"/>
</dbReference>
<dbReference type="PANTHER" id="PTHR24305">
    <property type="entry name" value="CYTOCHROME P450"/>
    <property type="match status" value="1"/>
</dbReference>
<dbReference type="Gene3D" id="1.10.630.10">
    <property type="entry name" value="Cytochrome P450"/>
    <property type="match status" value="1"/>
</dbReference>
<keyword evidence="5 6" id="KW-0349">Heme</keyword>
<dbReference type="PROSITE" id="PS00086">
    <property type="entry name" value="CYTOCHROME_P450"/>
    <property type="match status" value="1"/>
</dbReference>
<evidence type="ECO:0000256" key="2">
    <source>
        <dbReference type="ARBA" id="ARBA00010617"/>
    </source>
</evidence>
<dbReference type="PRINTS" id="PR00463">
    <property type="entry name" value="EP450I"/>
</dbReference>
<accession>A0A8H7PFB8</accession>
<feature type="binding site" description="axial binding residue" evidence="5">
    <location>
        <position position="458"/>
    </location>
    <ligand>
        <name>heme</name>
        <dbReference type="ChEBI" id="CHEBI:30413"/>
    </ligand>
    <ligandPart>
        <name>Fe</name>
        <dbReference type="ChEBI" id="CHEBI:18248"/>
    </ligandPart>
</feature>